<comment type="caution">
    <text evidence="3">The sequence shown here is derived from an EMBL/GenBank/DDBJ whole genome shotgun (WGS) entry which is preliminary data.</text>
</comment>
<reference evidence="3 4" key="1">
    <citation type="journal article" date="2016" name="Int. J. Syst. Evol. Microbiol.">
        <title>Oceanobacillus halophilus sp. nov., a novel moderately halophilic bacterium from a hypersaline lake.</title>
        <authorList>
            <person name="Amoozegar M.A."/>
            <person name="Bagheri M."/>
            <person name="Makhdoumi A."/>
            <person name="Nikou M.M."/>
            <person name="Fazeli S.A.S."/>
            <person name="Schumann P."/>
            <person name="Sproer C."/>
            <person name="Sanchez-Porro C."/>
            <person name="Ventosa A."/>
        </authorList>
    </citation>
    <scope>NUCLEOTIDE SEQUENCE [LARGE SCALE GENOMIC DNA]</scope>
    <source>
        <strain evidence="3 4">DSM 23996</strain>
    </source>
</reference>
<feature type="region of interest" description="Disordered" evidence="1">
    <location>
        <begin position="33"/>
        <end position="79"/>
    </location>
</feature>
<keyword evidence="2" id="KW-0472">Membrane</keyword>
<protein>
    <submittedName>
        <fullName evidence="3">Uncharacterized protein</fullName>
    </submittedName>
</protein>
<organism evidence="3 4">
    <name type="scientific">Oceanobacillus halophilus</name>
    <dbReference type="NCBI Taxonomy" id="930130"/>
    <lineage>
        <taxon>Bacteria</taxon>
        <taxon>Bacillati</taxon>
        <taxon>Bacillota</taxon>
        <taxon>Bacilli</taxon>
        <taxon>Bacillales</taxon>
        <taxon>Bacillaceae</taxon>
        <taxon>Oceanobacillus</taxon>
    </lineage>
</organism>
<feature type="compositionally biased region" description="Low complexity" evidence="1">
    <location>
        <begin position="44"/>
        <end position="54"/>
    </location>
</feature>
<proteinExistence type="predicted"/>
<keyword evidence="4" id="KW-1185">Reference proteome</keyword>
<accession>A0A495ACY3</accession>
<keyword evidence="2" id="KW-0812">Transmembrane</keyword>
<evidence type="ECO:0000313" key="4">
    <source>
        <dbReference type="Proteomes" id="UP000269301"/>
    </source>
</evidence>
<dbReference type="Proteomes" id="UP000269301">
    <property type="component" value="Unassembled WGS sequence"/>
</dbReference>
<evidence type="ECO:0000256" key="1">
    <source>
        <dbReference type="SAM" id="MobiDB-lite"/>
    </source>
</evidence>
<gene>
    <name evidence="3" type="ORF">D8M06_03245</name>
</gene>
<feature type="compositionally biased region" description="Polar residues" evidence="1">
    <location>
        <begin position="93"/>
        <end position="104"/>
    </location>
</feature>
<feature type="compositionally biased region" description="Basic and acidic residues" evidence="1">
    <location>
        <begin position="57"/>
        <end position="68"/>
    </location>
</feature>
<dbReference type="RefSeq" id="WP_121202901.1">
    <property type="nucleotide sequence ID" value="NZ_RBZP01000001.1"/>
</dbReference>
<evidence type="ECO:0000256" key="2">
    <source>
        <dbReference type="SAM" id="Phobius"/>
    </source>
</evidence>
<dbReference type="EMBL" id="RBZP01000001">
    <property type="protein sequence ID" value="RKQ37827.1"/>
    <property type="molecule type" value="Genomic_DNA"/>
</dbReference>
<sequence>MEGFLEAIFSNFFIILIIISGIIGFFRNNSGEEQKKKQTMHPKPTQTPSGPSSRQPRRPEPMKKEEPKPSISIENQQQDQMERLAGRFNMTTKQSMDAISQNRIGNEDTLLESKSKNNLSKEKAELKKEIGSNLTGKGLVQGIIMSEVLGAPRGRKPYRSVIRERQIK</sequence>
<name>A0A495ACY3_9BACI</name>
<evidence type="ECO:0000313" key="3">
    <source>
        <dbReference type="EMBL" id="RKQ37827.1"/>
    </source>
</evidence>
<keyword evidence="2" id="KW-1133">Transmembrane helix</keyword>
<feature type="transmembrane region" description="Helical" evidence="2">
    <location>
        <begin position="6"/>
        <end position="26"/>
    </location>
</feature>
<dbReference type="AlphaFoldDB" id="A0A495ACY3"/>
<feature type="region of interest" description="Disordered" evidence="1">
    <location>
        <begin position="93"/>
        <end position="116"/>
    </location>
</feature>
<dbReference type="OrthoDB" id="2692154at2"/>